<dbReference type="AlphaFoldDB" id="A0A9P4K508"/>
<reference evidence="2" key="1">
    <citation type="journal article" date="2020" name="Stud. Mycol.">
        <title>101 Dothideomycetes genomes: A test case for predicting lifestyles and emergence of pathogens.</title>
        <authorList>
            <person name="Haridas S."/>
            <person name="Albert R."/>
            <person name="Binder M."/>
            <person name="Bloem J."/>
            <person name="LaButti K."/>
            <person name="Salamov A."/>
            <person name="Andreopoulos B."/>
            <person name="Baker S."/>
            <person name="Barry K."/>
            <person name="Bills G."/>
            <person name="Bluhm B."/>
            <person name="Cannon C."/>
            <person name="Castanera R."/>
            <person name="Culley D."/>
            <person name="Daum C."/>
            <person name="Ezra D."/>
            <person name="Gonzalez J."/>
            <person name="Henrissat B."/>
            <person name="Kuo A."/>
            <person name="Liang C."/>
            <person name="Lipzen A."/>
            <person name="Lutzoni F."/>
            <person name="Magnuson J."/>
            <person name="Mondo S."/>
            <person name="Nolan M."/>
            <person name="Ohm R."/>
            <person name="Pangilinan J."/>
            <person name="Park H.-J."/>
            <person name="Ramirez L."/>
            <person name="Alfaro M."/>
            <person name="Sun H."/>
            <person name="Tritt A."/>
            <person name="Yoshinaga Y."/>
            <person name="Zwiers L.-H."/>
            <person name="Turgeon B."/>
            <person name="Goodwin S."/>
            <person name="Spatafora J."/>
            <person name="Crous P."/>
            <person name="Grigoriev I."/>
        </authorList>
    </citation>
    <scope>NUCLEOTIDE SEQUENCE [LARGE SCALE GENOMIC DNA]</scope>
    <source>
        <strain evidence="2">CBS 304.66</strain>
    </source>
</reference>
<name>A0A9P4K508_9PLEO</name>
<proteinExistence type="predicted"/>
<organism evidence="1 2">
    <name type="scientific">Lojkania enalia</name>
    <dbReference type="NCBI Taxonomy" id="147567"/>
    <lineage>
        <taxon>Eukaryota</taxon>
        <taxon>Fungi</taxon>
        <taxon>Dikarya</taxon>
        <taxon>Ascomycota</taxon>
        <taxon>Pezizomycotina</taxon>
        <taxon>Dothideomycetes</taxon>
        <taxon>Pleosporomycetidae</taxon>
        <taxon>Pleosporales</taxon>
        <taxon>Pleosporales incertae sedis</taxon>
        <taxon>Lojkania</taxon>
    </lineage>
</organism>
<evidence type="ECO:0000313" key="2">
    <source>
        <dbReference type="Proteomes" id="UP000800093"/>
    </source>
</evidence>
<protein>
    <submittedName>
        <fullName evidence="1">Uncharacterized protein</fullName>
    </submittedName>
</protein>
<gene>
    <name evidence="1" type="ORF">CC78DRAFT_535180</name>
</gene>
<dbReference type="Proteomes" id="UP000800093">
    <property type="component" value="Unassembled WGS sequence"/>
</dbReference>
<comment type="caution">
    <text evidence="1">The sequence shown here is derived from an EMBL/GenBank/DDBJ whole genome shotgun (WGS) entry which is preliminary data.</text>
</comment>
<accession>A0A9P4K508</accession>
<dbReference type="EMBL" id="ML986646">
    <property type="protein sequence ID" value="KAF2261951.1"/>
    <property type="molecule type" value="Genomic_DNA"/>
</dbReference>
<sequence length="71" mass="7617">MSTPVSEQAQMSNTIGRVVPALQPNSRKRWGRSQTLSKAVIVGVYVNISVAAHGLGASFSETSIYDHFPGQ</sequence>
<evidence type="ECO:0000313" key="1">
    <source>
        <dbReference type="EMBL" id="KAF2261951.1"/>
    </source>
</evidence>
<keyword evidence="2" id="KW-1185">Reference proteome</keyword>